<evidence type="ECO:0000313" key="3">
    <source>
        <dbReference type="Proteomes" id="UP000659654"/>
    </source>
</evidence>
<dbReference type="EMBL" id="CAJFDI010000001">
    <property type="protein sequence ID" value="CAD5208772.1"/>
    <property type="molecule type" value="Genomic_DNA"/>
</dbReference>
<gene>
    <name evidence="2" type="ORF">BXYJ_LOCUS1008</name>
</gene>
<reference evidence="2" key="1">
    <citation type="submission" date="2020-09" db="EMBL/GenBank/DDBJ databases">
        <authorList>
            <person name="Kikuchi T."/>
        </authorList>
    </citation>
    <scope>NUCLEOTIDE SEQUENCE</scope>
    <source>
        <strain evidence="2">Ka4C1</strain>
    </source>
</reference>
<keyword evidence="3" id="KW-1185">Reference proteome</keyword>
<dbReference type="SMR" id="A0A7I8XB72"/>
<feature type="compositionally biased region" description="Basic and acidic residues" evidence="1">
    <location>
        <begin position="1123"/>
        <end position="1150"/>
    </location>
</feature>
<feature type="region of interest" description="Disordered" evidence="1">
    <location>
        <begin position="1119"/>
        <end position="1151"/>
    </location>
</feature>
<protein>
    <submittedName>
        <fullName evidence="2">(pine wood nematode) hypothetical protein</fullName>
    </submittedName>
</protein>
<feature type="compositionally biased region" description="Basic and acidic residues" evidence="1">
    <location>
        <begin position="378"/>
        <end position="390"/>
    </location>
</feature>
<dbReference type="Proteomes" id="UP000659654">
    <property type="component" value="Unassembled WGS sequence"/>
</dbReference>
<proteinExistence type="predicted"/>
<name>A0A7I8XB72_BURXY</name>
<feature type="compositionally biased region" description="Low complexity" evidence="1">
    <location>
        <begin position="1493"/>
        <end position="1505"/>
    </location>
</feature>
<organism evidence="2 3">
    <name type="scientific">Bursaphelenchus xylophilus</name>
    <name type="common">Pinewood nematode worm</name>
    <name type="synonym">Aphelenchoides xylophilus</name>
    <dbReference type="NCBI Taxonomy" id="6326"/>
    <lineage>
        <taxon>Eukaryota</taxon>
        <taxon>Metazoa</taxon>
        <taxon>Ecdysozoa</taxon>
        <taxon>Nematoda</taxon>
        <taxon>Chromadorea</taxon>
        <taxon>Rhabditida</taxon>
        <taxon>Tylenchina</taxon>
        <taxon>Tylenchomorpha</taxon>
        <taxon>Aphelenchoidea</taxon>
        <taxon>Aphelenchoididae</taxon>
        <taxon>Bursaphelenchus</taxon>
    </lineage>
</organism>
<feature type="compositionally biased region" description="Basic and acidic residues" evidence="1">
    <location>
        <begin position="1516"/>
        <end position="1527"/>
    </location>
</feature>
<sequence length="1527" mass="173377">MDGRDRLYSTLSTQLALNPNRDLKRFENDIAGVVDSALSELRNSQKFRGLINKLVVQQRVAAAEAFLSQQAIDDAQADPSQNNHETDGNFELQAKSDSEIVERHQVLPSSSSEADINKKSVPRKLSNGYNVKFKYLRGDVQLKSSQLNKHITKDWTMVVILPNVVLETNEFDIVKITTGSFDQIFTILSQANLHKKTKNIVLALAPKYFKKSCKVREILSRIISYGQGFEGKAKLFVTGFANKNSNAQPKEYCEKLRKFNDTAEGMLAKHDIQFLDLKKFLPIKLNGVDWHKDHPESPEVFNDDIMAWVFKEAMSYAMLSANGTMKKLKRASPRPVEEMEYDEKEIVQKDGKNTFGETESSLRKQNGEMKVEMKHVVAEEKTSSKNDKSEVVTPDENGYGPKINGKRFDVAYKTRLKKDITEREIVALELEKAPRWILLVLEDTSVPLSKDRLFSAFTFNFGNVREASTFVIPLLRHLKSPKNIAISLNPAWYFRMPNKTGKSIDMPLEMMSLLELDIMAGRPSFCNIQGGPAKFADLDHPVYFIGFPTQPSDEMFNGRLKKINDFMASKFGDHFIDPCRFMPPGLPKIDLTRPNDNKPKLLDDELNCFLLKEAMNWLINNSKDDVVVREDSSEDEVDDFVASASKEINEGAKIPDEKAEEMEEQVEVDEAKTALEIGLERKDKDDGIAHTINLKDTDHVEKLVTVEEKESKKITASATVNVERKNQESEGDRISATTESKKIPEAGETLNTEERALRNMLSKTLVNDLKSEIFLEPSGDMGRIGLEAVFLRNTLEMKCALCPEHMLAQQFNLMKKVYLGHQVAAYIFGRVNGFFKKKRNFTTDPIGLGEKIKAAICRMMTDYTLLELGELLRPAVIATLKADEFAPLKSDEYVILMTNGSLDPLAHGAIVLGLFSALFPDPDAPGRNMEEFFFLLERLKNKFEHIHLIGRDVFRASQPSSVPEVVNETEAKQLKQRIESEAKIVPDAVIGVRLKGKLKLAEHGTLQATLNVFGRYEPFFKQDIRKFDDQLVGMMVKAIAMKMCKCFGPRAIGNVFRQEMDRLLTMEKFKPSTRELTTVLDREDLDLGVYALVVWEKLFIEDEGVQKDIQLKMDKSTVAQTEPKTKKMEGQPVKTTEKIDRPTTSKETRGESGYCKLMREVRSTVVRLSPAERKDKSTAFMFQMIARKVGFAENYKKTIADTSNEKDKDFRRVKDAIRRLFVIISNSIASRLSSAPDHEIPDCLQVVLSYCVNQLQAELTGQDFREAIIKCQPTVITDTIVNDLLKMNDNFLGGFFFELVSRILMPDQGDPNQKKVPLKGPQTVFEEVMQVCGDMETTNLIVKRIQDFKFTTDLRSSVLRQLSLMDNITLARKFKAQFQRKDTIFTDTDYDLLYRIIRRFHPFLRDKTKAFKEEFKLGYVLKEIIPGILCHPGVVFEIFADEHDNLQFEHSTVVLNRTVGLVGREGMVSYWNIFLCALVDDDVEKQCIKPEKPTSSVRASNSSSSPPQPFLQGAKISDKAKTDCNLM</sequence>
<accession>A0A7I8XB72</accession>
<dbReference type="Proteomes" id="UP000582659">
    <property type="component" value="Unassembled WGS sequence"/>
</dbReference>
<comment type="caution">
    <text evidence="2">The sequence shown here is derived from an EMBL/GenBank/DDBJ whole genome shotgun (WGS) entry which is preliminary data.</text>
</comment>
<evidence type="ECO:0000256" key="1">
    <source>
        <dbReference type="SAM" id="MobiDB-lite"/>
    </source>
</evidence>
<evidence type="ECO:0000313" key="2">
    <source>
        <dbReference type="EMBL" id="CAD5208772.1"/>
    </source>
</evidence>
<dbReference type="EMBL" id="CAJFCV020000001">
    <property type="protein sequence ID" value="CAG9082837.1"/>
    <property type="molecule type" value="Genomic_DNA"/>
</dbReference>
<feature type="region of interest" description="Disordered" evidence="1">
    <location>
        <begin position="378"/>
        <end position="398"/>
    </location>
</feature>
<feature type="region of interest" description="Disordered" evidence="1">
    <location>
        <begin position="1490"/>
        <end position="1527"/>
    </location>
</feature>